<evidence type="ECO:0000313" key="2">
    <source>
        <dbReference type="EMBL" id="MBB6676649.1"/>
    </source>
</evidence>
<evidence type="ECO:0000256" key="1">
    <source>
        <dbReference type="SAM" id="Coils"/>
    </source>
</evidence>
<gene>
    <name evidence="2" type="ORF">H4Q31_04825</name>
</gene>
<dbReference type="EMBL" id="JACJVN010000019">
    <property type="protein sequence ID" value="MBB6676649.1"/>
    <property type="molecule type" value="Genomic_DNA"/>
</dbReference>
<keyword evidence="3" id="KW-1185">Reference proteome</keyword>
<reference evidence="2 3" key="1">
    <citation type="submission" date="2020-08" db="EMBL/GenBank/DDBJ databases">
        <title>Cohnella phylogeny.</title>
        <authorList>
            <person name="Dunlap C."/>
        </authorList>
    </citation>
    <scope>NUCLEOTIDE SEQUENCE [LARGE SCALE GENOMIC DNA]</scope>
    <source>
        <strain evidence="2 3">DSM 103658</strain>
    </source>
</reference>
<keyword evidence="1" id="KW-0175">Coiled coil</keyword>
<protein>
    <submittedName>
        <fullName evidence="2">Uncharacterized protein</fullName>
    </submittedName>
</protein>
<sequence length="111" mass="13203">MDLYADWIETVKQIFRGSGHPFEPGTPDEVIGQTYYRQTSETDEEAAQRHEANVERLREMERKIRDHFGDVIEPDLRKRTGYEGDSFEFKWIYLQGEKIVELNSEYMIPLE</sequence>
<accession>A0A841T9B0</accession>
<dbReference type="Proteomes" id="UP000574133">
    <property type="component" value="Unassembled WGS sequence"/>
</dbReference>
<feature type="coiled-coil region" evidence="1">
    <location>
        <begin position="40"/>
        <end position="67"/>
    </location>
</feature>
<dbReference type="AlphaFoldDB" id="A0A841T9B0"/>
<evidence type="ECO:0000313" key="3">
    <source>
        <dbReference type="Proteomes" id="UP000574133"/>
    </source>
</evidence>
<organism evidence="2 3">
    <name type="scientific">Cohnella lubricantis</name>
    <dbReference type="NCBI Taxonomy" id="2163172"/>
    <lineage>
        <taxon>Bacteria</taxon>
        <taxon>Bacillati</taxon>
        <taxon>Bacillota</taxon>
        <taxon>Bacilli</taxon>
        <taxon>Bacillales</taxon>
        <taxon>Paenibacillaceae</taxon>
        <taxon>Cohnella</taxon>
    </lineage>
</organism>
<proteinExistence type="predicted"/>
<name>A0A841T9B0_9BACL</name>
<comment type="caution">
    <text evidence="2">The sequence shown here is derived from an EMBL/GenBank/DDBJ whole genome shotgun (WGS) entry which is preliminary data.</text>
</comment>